<dbReference type="STRING" id="299262.BWR18_02140"/>
<feature type="transmembrane region" description="Helical" evidence="8">
    <location>
        <begin position="139"/>
        <end position="163"/>
    </location>
</feature>
<comment type="similarity">
    <text evidence="2 8">Belongs to the 4-toluene sulfonate uptake permease (TSUP) (TC 2.A.102) family.</text>
</comment>
<dbReference type="GO" id="GO:0005886">
    <property type="term" value="C:plasma membrane"/>
    <property type="evidence" value="ECO:0007669"/>
    <property type="project" value="UniProtKB-SubCell"/>
</dbReference>
<dbReference type="EMBL" id="CP019312">
    <property type="protein sequence ID" value="APX10629.1"/>
    <property type="molecule type" value="Genomic_DNA"/>
</dbReference>
<keyword evidence="7 8" id="KW-0472">Membrane</keyword>
<feature type="transmembrane region" description="Helical" evidence="8">
    <location>
        <begin position="82"/>
        <end position="101"/>
    </location>
</feature>
<keyword evidence="5 8" id="KW-0812">Transmembrane</keyword>
<evidence type="ECO:0000256" key="2">
    <source>
        <dbReference type="ARBA" id="ARBA00009142"/>
    </source>
</evidence>
<dbReference type="AlphaFoldDB" id="A0A1P8MRN4"/>
<dbReference type="KEGG" id="tom:BWR18_02140"/>
<evidence type="ECO:0000256" key="8">
    <source>
        <dbReference type="RuleBase" id="RU363041"/>
    </source>
</evidence>
<feature type="transmembrane region" description="Helical" evidence="8">
    <location>
        <begin position="38"/>
        <end position="62"/>
    </location>
</feature>
<feature type="transmembrane region" description="Helical" evidence="8">
    <location>
        <begin position="175"/>
        <end position="196"/>
    </location>
</feature>
<evidence type="ECO:0000313" key="9">
    <source>
        <dbReference type="EMBL" id="APX10629.1"/>
    </source>
</evidence>
<feature type="transmembrane region" description="Helical" evidence="8">
    <location>
        <begin position="229"/>
        <end position="249"/>
    </location>
</feature>
<evidence type="ECO:0000256" key="3">
    <source>
        <dbReference type="ARBA" id="ARBA00022448"/>
    </source>
</evidence>
<name>A0A1P8MRN4_9RHOB</name>
<feature type="transmembrane region" description="Helical" evidence="8">
    <location>
        <begin position="202"/>
        <end position="222"/>
    </location>
</feature>
<comment type="subcellular location">
    <subcellularLocation>
        <location evidence="1 8">Cell membrane</location>
        <topology evidence="1 8">Multi-pass membrane protein</topology>
    </subcellularLocation>
</comment>
<protein>
    <recommendedName>
        <fullName evidence="8">Probable membrane transporter protein</fullName>
    </recommendedName>
</protein>
<evidence type="ECO:0000313" key="10">
    <source>
        <dbReference type="Proteomes" id="UP000186336"/>
    </source>
</evidence>
<feature type="transmembrane region" description="Helical" evidence="8">
    <location>
        <begin position="108"/>
        <end position="127"/>
    </location>
</feature>
<dbReference type="Pfam" id="PF01925">
    <property type="entry name" value="TauE"/>
    <property type="match status" value="1"/>
</dbReference>
<evidence type="ECO:0000256" key="4">
    <source>
        <dbReference type="ARBA" id="ARBA00022475"/>
    </source>
</evidence>
<dbReference type="InterPro" id="IPR002781">
    <property type="entry name" value="TM_pro_TauE-like"/>
</dbReference>
<accession>A0A1P8MRN4</accession>
<keyword evidence="6 8" id="KW-1133">Transmembrane helix</keyword>
<dbReference type="RefSeq" id="WP_076626496.1">
    <property type="nucleotide sequence ID" value="NZ_CP019312.1"/>
</dbReference>
<reference evidence="9 10" key="1">
    <citation type="submission" date="2017-01" db="EMBL/GenBank/DDBJ databases">
        <title>Complete genome of Tateyamaria omphalii DOK1-4 isolated from seawater in Dokdo.</title>
        <authorList>
            <person name="Kim J.H."/>
            <person name="Chi W.-J."/>
        </authorList>
    </citation>
    <scope>NUCLEOTIDE SEQUENCE [LARGE SCALE GENOMIC DNA]</scope>
    <source>
        <strain evidence="9 10">DOK1-4</strain>
    </source>
</reference>
<dbReference type="OrthoDB" id="9795324at2"/>
<gene>
    <name evidence="9" type="ORF">BWR18_02140</name>
</gene>
<evidence type="ECO:0000256" key="5">
    <source>
        <dbReference type="ARBA" id="ARBA00022692"/>
    </source>
</evidence>
<dbReference type="PANTHER" id="PTHR30269">
    <property type="entry name" value="TRANSMEMBRANE PROTEIN YFCA"/>
    <property type="match status" value="1"/>
</dbReference>
<keyword evidence="3" id="KW-0813">Transport</keyword>
<sequence>MIAAVGEALALPGIWWLVSAILAAGLVRGFAGFGSGMIIMAAASSVLSPFAALAFLVVVEFWGPLPNLRPALRNGNLREAGWLLLGVAIGLPAGLWTLSFVNPDAFGWGVSVAILILLAALMSGWRYRGPMGPRTTVGVGTFGGFLGGLAGIPGPPVILLYMASAKAIAVIRANFLLYLLGIDVMMLGIFLVFGLLDAQAVIIGLVLVPLYMIANVAGAWLFDPGAERLFRTVAYIVIAASAILGLPIWEMGHAP</sequence>
<dbReference type="Proteomes" id="UP000186336">
    <property type="component" value="Chromosome"/>
</dbReference>
<dbReference type="InterPro" id="IPR052017">
    <property type="entry name" value="TSUP"/>
</dbReference>
<keyword evidence="4 8" id="KW-1003">Cell membrane</keyword>
<dbReference type="PANTHER" id="PTHR30269:SF37">
    <property type="entry name" value="MEMBRANE TRANSPORTER PROTEIN"/>
    <property type="match status" value="1"/>
</dbReference>
<organism evidence="9 10">
    <name type="scientific">Tateyamaria omphalii</name>
    <dbReference type="NCBI Taxonomy" id="299262"/>
    <lineage>
        <taxon>Bacteria</taxon>
        <taxon>Pseudomonadati</taxon>
        <taxon>Pseudomonadota</taxon>
        <taxon>Alphaproteobacteria</taxon>
        <taxon>Rhodobacterales</taxon>
        <taxon>Roseobacteraceae</taxon>
        <taxon>Tateyamaria</taxon>
    </lineage>
</organism>
<proteinExistence type="inferred from homology"/>
<feature type="transmembrane region" description="Helical" evidence="8">
    <location>
        <begin position="13"/>
        <end position="31"/>
    </location>
</feature>
<keyword evidence="10" id="KW-1185">Reference proteome</keyword>
<evidence type="ECO:0000256" key="6">
    <source>
        <dbReference type="ARBA" id="ARBA00022989"/>
    </source>
</evidence>
<evidence type="ECO:0000256" key="7">
    <source>
        <dbReference type="ARBA" id="ARBA00023136"/>
    </source>
</evidence>
<evidence type="ECO:0000256" key="1">
    <source>
        <dbReference type="ARBA" id="ARBA00004651"/>
    </source>
</evidence>